<name>A0A0F9RA32_9ZZZZ</name>
<sequence length="101" mass="11528">MAKKIAASYVCKKCGDCCNEFEMFLSPEDPGTGRTALNILSSVGSAFEVSYKSISAVSAKVYGECQAFDDKSKRCRMYKIRPMRCKQHYCRRYRRGEKTKK</sequence>
<dbReference type="AlphaFoldDB" id="A0A0F9RA32"/>
<accession>A0A0F9RA32</accession>
<organism evidence="1">
    <name type="scientific">marine sediment metagenome</name>
    <dbReference type="NCBI Taxonomy" id="412755"/>
    <lineage>
        <taxon>unclassified sequences</taxon>
        <taxon>metagenomes</taxon>
        <taxon>ecological metagenomes</taxon>
    </lineage>
</organism>
<dbReference type="EMBL" id="LAZR01001051">
    <property type="protein sequence ID" value="KKN51704.1"/>
    <property type="molecule type" value="Genomic_DNA"/>
</dbReference>
<comment type="caution">
    <text evidence="1">The sequence shown here is derived from an EMBL/GenBank/DDBJ whole genome shotgun (WGS) entry which is preliminary data.</text>
</comment>
<dbReference type="Pfam" id="PF03692">
    <property type="entry name" value="CxxCxxCC"/>
    <property type="match status" value="1"/>
</dbReference>
<evidence type="ECO:0000313" key="1">
    <source>
        <dbReference type="EMBL" id="KKN51704.1"/>
    </source>
</evidence>
<proteinExistence type="predicted"/>
<protein>
    <recommendedName>
        <fullName evidence="2">YkgJ family cysteine cluster protein</fullName>
    </recommendedName>
</protein>
<evidence type="ECO:0008006" key="2">
    <source>
        <dbReference type="Google" id="ProtNLM"/>
    </source>
</evidence>
<dbReference type="InterPro" id="IPR005358">
    <property type="entry name" value="Puta_zinc/iron-chelating_dom"/>
</dbReference>
<reference evidence="1" key="1">
    <citation type="journal article" date="2015" name="Nature">
        <title>Complex archaea that bridge the gap between prokaryotes and eukaryotes.</title>
        <authorList>
            <person name="Spang A."/>
            <person name="Saw J.H."/>
            <person name="Jorgensen S.L."/>
            <person name="Zaremba-Niedzwiedzka K."/>
            <person name="Martijn J."/>
            <person name="Lind A.E."/>
            <person name="van Eijk R."/>
            <person name="Schleper C."/>
            <person name="Guy L."/>
            <person name="Ettema T.J."/>
        </authorList>
    </citation>
    <scope>NUCLEOTIDE SEQUENCE</scope>
</reference>
<gene>
    <name evidence="1" type="ORF">LCGC14_0619910</name>
</gene>